<evidence type="ECO:0000313" key="1">
    <source>
        <dbReference type="EMBL" id="GIY24161.1"/>
    </source>
</evidence>
<dbReference type="EMBL" id="BPLQ01006642">
    <property type="protein sequence ID" value="GIY24161.1"/>
    <property type="molecule type" value="Genomic_DNA"/>
</dbReference>
<accession>A0AAV4RUU8</accession>
<comment type="caution">
    <text evidence="1">The sequence shown here is derived from an EMBL/GenBank/DDBJ whole genome shotgun (WGS) entry which is preliminary data.</text>
</comment>
<evidence type="ECO:0000313" key="2">
    <source>
        <dbReference type="Proteomes" id="UP001054837"/>
    </source>
</evidence>
<name>A0AAV4RUU8_9ARAC</name>
<dbReference type="AlphaFoldDB" id="A0AAV4RUU8"/>
<organism evidence="1 2">
    <name type="scientific">Caerostris darwini</name>
    <dbReference type="NCBI Taxonomy" id="1538125"/>
    <lineage>
        <taxon>Eukaryota</taxon>
        <taxon>Metazoa</taxon>
        <taxon>Ecdysozoa</taxon>
        <taxon>Arthropoda</taxon>
        <taxon>Chelicerata</taxon>
        <taxon>Arachnida</taxon>
        <taxon>Araneae</taxon>
        <taxon>Araneomorphae</taxon>
        <taxon>Entelegynae</taxon>
        <taxon>Araneoidea</taxon>
        <taxon>Araneidae</taxon>
        <taxon>Caerostris</taxon>
    </lineage>
</organism>
<keyword evidence="2" id="KW-1185">Reference proteome</keyword>
<reference evidence="1 2" key="1">
    <citation type="submission" date="2021-06" db="EMBL/GenBank/DDBJ databases">
        <title>Caerostris darwini draft genome.</title>
        <authorList>
            <person name="Kono N."/>
            <person name="Arakawa K."/>
        </authorList>
    </citation>
    <scope>NUCLEOTIDE SEQUENCE [LARGE SCALE GENOMIC DNA]</scope>
</reference>
<gene>
    <name evidence="1" type="ORF">CDAR_300541</name>
</gene>
<sequence length="151" mass="17628">MSQLSLDWIISESFDIKAIDPSTIDTSQFDYKNLITWIRTLSENSELQNIFSFFDTLSVHFFNECTPDSIQQVYRLQDLALAAQNTLVVHLSGELETLTDHYKNKEMNDMSQMLQDLKSRLPPPEPVAPMNKKTKRTKTNFKFEKDEIFQQ</sequence>
<protein>
    <submittedName>
        <fullName evidence="1">Uncharacterized protein</fullName>
    </submittedName>
</protein>
<dbReference type="Proteomes" id="UP001054837">
    <property type="component" value="Unassembled WGS sequence"/>
</dbReference>
<proteinExistence type="predicted"/>